<evidence type="ECO:0000313" key="1">
    <source>
        <dbReference type="EMBL" id="GBM74206.1"/>
    </source>
</evidence>
<keyword evidence="2" id="KW-1185">Reference proteome</keyword>
<dbReference type="Proteomes" id="UP000499080">
    <property type="component" value="Unassembled WGS sequence"/>
</dbReference>
<name>A0A4Y2IAX0_ARAVE</name>
<comment type="caution">
    <text evidence="1">The sequence shown here is derived from an EMBL/GenBank/DDBJ whole genome shotgun (WGS) entry which is preliminary data.</text>
</comment>
<evidence type="ECO:0000313" key="2">
    <source>
        <dbReference type="Proteomes" id="UP000499080"/>
    </source>
</evidence>
<accession>A0A4Y2IAX0</accession>
<protein>
    <submittedName>
        <fullName evidence="1">Uncharacterized protein</fullName>
    </submittedName>
</protein>
<dbReference type="AlphaFoldDB" id="A0A4Y2IAX0"/>
<gene>
    <name evidence="1" type="ORF">AVEN_20851_1</name>
</gene>
<organism evidence="1 2">
    <name type="scientific">Araneus ventricosus</name>
    <name type="common">Orbweaver spider</name>
    <name type="synonym">Epeira ventricosa</name>
    <dbReference type="NCBI Taxonomy" id="182803"/>
    <lineage>
        <taxon>Eukaryota</taxon>
        <taxon>Metazoa</taxon>
        <taxon>Ecdysozoa</taxon>
        <taxon>Arthropoda</taxon>
        <taxon>Chelicerata</taxon>
        <taxon>Arachnida</taxon>
        <taxon>Araneae</taxon>
        <taxon>Araneomorphae</taxon>
        <taxon>Entelegynae</taxon>
        <taxon>Araneoidea</taxon>
        <taxon>Araneidae</taxon>
        <taxon>Araneus</taxon>
    </lineage>
</organism>
<reference evidence="1 2" key="1">
    <citation type="journal article" date="2019" name="Sci. Rep.">
        <title>Orb-weaving spider Araneus ventricosus genome elucidates the spidroin gene catalogue.</title>
        <authorList>
            <person name="Kono N."/>
            <person name="Nakamura H."/>
            <person name="Ohtoshi R."/>
            <person name="Moran D.A.P."/>
            <person name="Shinohara A."/>
            <person name="Yoshida Y."/>
            <person name="Fujiwara M."/>
            <person name="Mori M."/>
            <person name="Tomita M."/>
            <person name="Arakawa K."/>
        </authorList>
    </citation>
    <scope>NUCLEOTIDE SEQUENCE [LARGE SCALE GENOMIC DNA]</scope>
</reference>
<sequence length="66" mass="7508">MDLRTKSQDILLKQGFEGKDRKAFCSFLSPSGEHHEDMDEKSSDKAFLTQMIPLIPLPLACFVFAF</sequence>
<dbReference type="EMBL" id="BGPR01105781">
    <property type="protein sequence ID" value="GBM74206.1"/>
    <property type="molecule type" value="Genomic_DNA"/>
</dbReference>
<proteinExistence type="predicted"/>